<dbReference type="SUPFAM" id="SSF52518">
    <property type="entry name" value="Thiamin diphosphate-binding fold (THDP-binding)"/>
    <property type="match status" value="1"/>
</dbReference>
<dbReference type="GO" id="GO:0005948">
    <property type="term" value="C:acetolactate synthase complex"/>
    <property type="evidence" value="ECO:0007669"/>
    <property type="project" value="TreeGrafter"/>
</dbReference>
<comment type="similarity">
    <text evidence="1">Belongs to the TPP enzyme family.</text>
</comment>
<dbReference type="PATRIC" id="fig|1331206.3.peg.1692"/>
<dbReference type="PANTHER" id="PTHR18968:SF13">
    <property type="entry name" value="ACETOLACTATE SYNTHASE CATALYTIC SUBUNIT, MITOCHONDRIAL"/>
    <property type="match status" value="1"/>
</dbReference>
<dbReference type="InterPro" id="IPR029061">
    <property type="entry name" value="THDP-binding"/>
</dbReference>
<feature type="domain" description="Thiamine pyrophosphate enzyme N-terminal TPP-binding" evidence="3">
    <location>
        <begin position="29"/>
        <end position="144"/>
    </location>
</feature>
<dbReference type="GO" id="GO:0000287">
    <property type="term" value="F:magnesium ion binding"/>
    <property type="evidence" value="ECO:0007669"/>
    <property type="project" value="InterPro"/>
</dbReference>
<dbReference type="FunFam" id="3.40.50.970:FF:000007">
    <property type="entry name" value="Acetolactate synthase"/>
    <property type="match status" value="1"/>
</dbReference>
<reference evidence="4 5" key="1">
    <citation type="submission" date="2014-03" db="EMBL/GenBank/DDBJ databases">
        <title>Genome sequence of Bordetella holmseii.</title>
        <authorList>
            <person name="Harvill E."/>
            <person name="Goodfield L.L."/>
            <person name="Ivanov Y."/>
            <person name="Meyer J.A."/>
            <person name="Newth C."/>
            <person name="Cassiday P."/>
            <person name="Tondella M.L."/>
            <person name="Liao P."/>
            <person name="Zimmerman J."/>
            <person name="Meert K."/>
            <person name="Wessel D."/>
            <person name="Berger J."/>
            <person name="Dean J.M."/>
            <person name="Holubkov R."/>
            <person name="Burr J."/>
            <person name="Liu T."/>
            <person name="Brinkac L.M."/>
            <person name="Sanka R."/>
            <person name="Kim M."/>
            <person name="Losada L."/>
        </authorList>
    </citation>
    <scope>NUCLEOTIDE SEQUENCE [LARGE SCALE GENOMIC DNA]</scope>
    <source>
        <strain evidence="4 5">CDC-H585-BH</strain>
    </source>
</reference>
<name>A0A158M6M2_9BORD</name>
<organism evidence="4 5">
    <name type="scientific">Bordetella holmesii CDC-H585-BH</name>
    <dbReference type="NCBI Taxonomy" id="1331206"/>
    <lineage>
        <taxon>Bacteria</taxon>
        <taxon>Pseudomonadati</taxon>
        <taxon>Pseudomonadota</taxon>
        <taxon>Betaproteobacteria</taxon>
        <taxon>Burkholderiales</taxon>
        <taxon>Alcaligenaceae</taxon>
        <taxon>Bordetella</taxon>
    </lineage>
</organism>
<dbReference type="Proteomes" id="UP000026682">
    <property type="component" value="Unassembled WGS sequence"/>
</dbReference>
<dbReference type="InterPro" id="IPR029035">
    <property type="entry name" value="DHS-like_NAD/FAD-binding_dom"/>
</dbReference>
<evidence type="ECO:0000256" key="1">
    <source>
        <dbReference type="ARBA" id="ARBA00007812"/>
    </source>
</evidence>
<dbReference type="EMBL" id="JFZZ01000064">
    <property type="protein sequence ID" value="KAK91137.1"/>
    <property type="molecule type" value="Genomic_DNA"/>
</dbReference>
<dbReference type="Gene3D" id="3.40.50.1220">
    <property type="entry name" value="TPP-binding domain"/>
    <property type="match status" value="1"/>
</dbReference>
<comment type="caution">
    <text evidence="4">The sequence shown here is derived from an EMBL/GenBank/DDBJ whole genome shotgun (WGS) entry which is preliminary data.</text>
</comment>
<dbReference type="FunFam" id="3.40.50.1220:FF:000008">
    <property type="entry name" value="Acetolactate synthase"/>
    <property type="match status" value="1"/>
</dbReference>
<feature type="domain" description="Thiamine pyrophosphate enzyme central" evidence="2">
    <location>
        <begin position="227"/>
        <end position="364"/>
    </location>
</feature>
<dbReference type="Gene3D" id="3.40.50.970">
    <property type="match status" value="1"/>
</dbReference>
<dbReference type="InterPro" id="IPR012000">
    <property type="entry name" value="Thiamin_PyroP_enz_cen_dom"/>
</dbReference>
<dbReference type="Pfam" id="PF00205">
    <property type="entry name" value="TPP_enzyme_M"/>
    <property type="match status" value="1"/>
</dbReference>
<dbReference type="GO" id="GO:0050660">
    <property type="term" value="F:flavin adenine dinucleotide binding"/>
    <property type="evidence" value="ECO:0007669"/>
    <property type="project" value="TreeGrafter"/>
</dbReference>
<proteinExistence type="inferred from homology"/>
<sequence length="443" mass="47071">MNDRLHAQALAALDTADAVVPPAPSSAVNGAQILLQTLIDLGVDTVFGYPGGAVLPLYDALHAEPRLRHVLVRHEQAAVHAAEGYARSTGRTGVVFVTSGPGMANTTSGLLDAMCDSIPVLCVSGQVATGAIGTDAFQECDAIGISRSVTKWNTQIRRCEDVADVVGRAFTLTRQGRPGPVLVDFPKDVQLARPCGEHIEPSSAQVAALRARRQAGKTALRLPAGALRRAAAMIAQARRPVFYGGGGLINSGSQACEVFTELVRKTGSPCTLTLMGLGAFPASDPQFVGMLGMHGTLEANLAMHHADLVVCIGARFDDRITGKLSEFCPHARKIHVDIDPASINKVVRVDAALVGDCLPMLQALSAELDALSMPAQRLTDWWQRIEGWRKRDCLAWPGLAAPARRHFASATDGPAQRRAECPRCHRIDRRGPASDVGCAIPAF</sequence>
<dbReference type="Pfam" id="PF02776">
    <property type="entry name" value="TPP_enzyme_N"/>
    <property type="match status" value="1"/>
</dbReference>
<dbReference type="GO" id="GO:0009099">
    <property type="term" value="P:L-valine biosynthetic process"/>
    <property type="evidence" value="ECO:0007669"/>
    <property type="project" value="TreeGrafter"/>
</dbReference>
<protein>
    <submittedName>
        <fullName evidence="4">Thiamine pyrophosphate enzyme, N-terminal TPP binding domain protein</fullName>
    </submittedName>
</protein>
<evidence type="ECO:0000259" key="2">
    <source>
        <dbReference type="Pfam" id="PF00205"/>
    </source>
</evidence>
<dbReference type="InterPro" id="IPR012001">
    <property type="entry name" value="Thiamin_PyroP_enz_TPP-bd_dom"/>
</dbReference>
<dbReference type="SUPFAM" id="SSF52467">
    <property type="entry name" value="DHS-like NAD/FAD-binding domain"/>
    <property type="match status" value="1"/>
</dbReference>
<dbReference type="CDD" id="cd07035">
    <property type="entry name" value="TPP_PYR_POX_like"/>
    <property type="match status" value="1"/>
</dbReference>
<dbReference type="GO" id="GO:0030976">
    <property type="term" value="F:thiamine pyrophosphate binding"/>
    <property type="evidence" value="ECO:0007669"/>
    <property type="project" value="InterPro"/>
</dbReference>
<evidence type="ECO:0000313" key="4">
    <source>
        <dbReference type="EMBL" id="KAK91137.1"/>
    </source>
</evidence>
<evidence type="ECO:0000259" key="3">
    <source>
        <dbReference type="Pfam" id="PF02776"/>
    </source>
</evidence>
<evidence type="ECO:0000313" key="5">
    <source>
        <dbReference type="Proteomes" id="UP000026682"/>
    </source>
</evidence>
<gene>
    <name evidence="4" type="ORF">L497_3010</name>
</gene>
<dbReference type="InterPro" id="IPR045229">
    <property type="entry name" value="TPP_enz"/>
</dbReference>
<accession>A0A158M6M2</accession>
<dbReference type="GO" id="GO:0003984">
    <property type="term" value="F:acetolactate synthase activity"/>
    <property type="evidence" value="ECO:0007669"/>
    <property type="project" value="TreeGrafter"/>
</dbReference>
<dbReference type="GO" id="GO:0009097">
    <property type="term" value="P:isoleucine biosynthetic process"/>
    <property type="evidence" value="ECO:0007669"/>
    <property type="project" value="TreeGrafter"/>
</dbReference>
<dbReference type="PANTHER" id="PTHR18968">
    <property type="entry name" value="THIAMINE PYROPHOSPHATE ENZYMES"/>
    <property type="match status" value="1"/>
</dbReference>
<dbReference type="AlphaFoldDB" id="A0A158M6M2"/>